<dbReference type="Pfam" id="PF01979">
    <property type="entry name" value="Amidohydro_1"/>
    <property type="match status" value="2"/>
</dbReference>
<evidence type="ECO:0000259" key="2">
    <source>
        <dbReference type="Pfam" id="PF01979"/>
    </source>
</evidence>
<reference evidence="3 4" key="1">
    <citation type="submission" date="2022-11" db="EMBL/GenBank/DDBJ databases">
        <title>The characterization of three novel Bacteroidetes species and genomic analysis of their roles in tidal elemental geochemical cycles.</title>
        <authorList>
            <person name="Ma K."/>
        </authorList>
    </citation>
    <scope>NUCLEOTIDE SEQUENCE [LARGE SCALE GENOMIC DNA]</scope>
    <source>
        <strain evidence="3 4">M17</strain>
    </source>
</reference>
<organism evidence="3 4">
    <name type="scientific">Mangrovivirga halotolerans</name>
    <dbReference type="NCBI Taxonomy" id="2993936"/>
    <lineage>
        <taxon>Bacteria</taxon>
        <taxon>Pseudomonadati</taxon>
        <taxon>Bacteroidota</taxon>
        <taxon>Cytophagia</taxon>
        <taxon>Cytophagales</taxon>
        <taxon>Mangrovivirgaceae</taxon>
        <taxon>Mangrovivirga</taxon>
    </lineage>
</organism>
<proteinExistence type="predicted"/>
<accession>A0ABT3RRY1</accession>
<comment type="caution">
    <text evidence="3">The sequence shown here is derived from an EMBL/GenBank/DDBJ whole genome shotgun (WGS) entry which is preliminary data.</text>
</comment>
<feature type="chain" id="PRO_5045996638" evidence="1">
    <location>
        <begin position="19"/>
        <end position="988"/>
    </location>
</feature>
<dbReference type="InterPro" id="IPR032466">
    <property type="entry name" value="Metal_Hydrolase"/>
</dbReference>
<dbReference type="PANTHER" id="PTHR43135:SF3">
    <property type="entry name" value="ALPHA-D-RIBOSE 1-METHYLPHOSPHONATE 5-TRIPHOSPHATE DIPHOSPHATASE"/>
    <property type="match status" value="1"/>
</dbReference>
<dbReference type="SUPFAM" id="SSF51556">
    <property type="entry name" value="Metallo-dependent hydrolases"/>
    <property type="match status" value="2"/>
</dbReference>
<dbReference type="RefSeq" id="WP_266056788.1">
    <property type="nucleotide sequence ID" value="NZ_JAPFQN010000005.1"/>
</dbReference>
<sequence length="988" mass="110596">MRKLLFFFLLMSGLNVVAQNPFPRNDVEDDRSGRYAFKNGTVHIDPFTEITNATLLIEDGRVVSVKENGTIPNGFSITDLKGRHIYPAFIDPYSTFGMPEVKDGGFSWGKKEQITSPRKGPYNPNMAIRSDVQAAELFNFDKKKADELRKAGFSTVVSYHKDGIARGKSALINLAGEQTNEMILNANAAAHYSFDKGSSTQDYPASLMGAIALLRQTFMDANWYKETNPYFDLTLEGLNNSMNLPQIFEVEDKLSVLRADKLGDEFGVQFIINGVGDEYQMVNEIKETGASLIIPVNFPKAFDVSDPYIAMDISLAQMKHWEMAPANASLLHQKGIKFAFTADGLKNLSDFLKNVRKAVDYGLPVEQALAAMTTIPAEMIGANNVGNLRSGSYANFIITDKELFEDDAIIIENWTGGDKLIVNDLPEVDLTGYFTLNVGGEKFQLVGKGSPAKVSHELKINDSTKVKTKSSWKNDQLSLSFDHDGSVYLLSGWKSDDGFKGKGQINSEWITWSANRDSTYQKKEKKEEEKDINIGEMIYPFVAYGKKDLPEQKTYLIKNATVWTMEDDGIIENTDILVEGGKIVSIGNNINSSGAEEIDGTGKYVTPGIIDEHSHIALDGVNDVAVNSSMVRMKDVVDNSDINIYRQLAGGVTAAQLLHGSANPIGGQSALIKMRWGMSPEKMLIEDADEFIKFALGENVKRSRSSNSIRFPQTRMGVEQALVDAFNNALDYERKWNSYNELSRKDKERTKAPRKDLALEAILEIINEERFITCHSYVQSEINMLMHVAERFGFRVNTFTHILEGYKVADKMAEHGVGGSTFADWWAYKWEVRYAIPYNASLMTGAGVTTAINSDDAEMGRRLNQEAAKSIKYGDMDPYEALKMVTINPAKLLHLDDRMGSVKEGKDADLVIWTERPTSVYARVEKTFVDGRIMFDSDESEAMQEEIAEERNRLIKKMLKVKENGGDTQEPSRNGQKNFHCDDFYYQF</sequence>
<dbReference type="EMBL" id="JAPFQN010000005">
    <property type="protein sequence ID" value="MCX2744327.1"/>
    <property type="molecule type" value="Genomic_DNA"/>
</dbReference>
<dbReference type="Gene3D" id="3.20.20.140">
    <property type="entry name" value="Metal-dependent hydrolases"/>
    <property type="match status" value="2"/>
</dbReference>
<dbReference type="InterPro" id="IPR011059">
    <property type="entry name" value="Metal-dep_hydrolase_composite"/>
</dbReference>
<dbReference type="Proteomes" id="UP001209885">
    <property type="component" value="Unassembled WGS sequence"/>
</dbReference>
<keyword evidence="1" id="KW-0732">Signal</keyword>
<protein>
    <submittedName>
        <fullName evidence="3">Amidohydrolase family protein</fullName>
    </submittedName>
</protein>
<feature type="domain" description="Amidohydrolase-related" evidence="2">
    <location>
        <begin position="846"/>
        <end position="933"/>
    </location>
</feature>
<evidence type="ECO:0000256" key="1">
    <source>
        <dbReference type="SAM" id="SignalP"/>
    </source>
</evidence>
<dbReference type="SUPFAM" id="SSF51338">
    <property type="entry name" value="Composite domain of metallo-dependent hydrolases"/>
    <property type="match status" value="2"/>
</dbReference>
<gene>
    <name evidence="3" type="ORF">OO013_10640</name>
</gene>
<dbReference type="Gene3D" id="2.30.40.10">
    <property type="entry name" value="Urease, subunit C, domain 1"/>
    <property type="match status" value="1"/>
</dbReference>
<keyword evidence="4" id="KW-1185">Reference proteome</keyword>
<evidence type="ECO:0000313" key="4">
    <source>
        <dbReference type="Proteomes" id="UP001209885"/>
    </source>
</evidence>
<dbReference type="InterPro" id="IPR051781">
    <property type="entry name" value="Metallo-dep_Hydrolase"/>
</dbReference>
<evidence type="ECO:0000313" key="3">
    <source>
        <dbReference type="EMBL" id="MCX2744327.1"/>
    </source>
</evidence>
<feature type="signal peptide" evidence="1">
    <location>
        <begin position="1"/>
        <end position="18"/>
    </location>
</feature>
<dbReference type="PANTHER" id="PTHR43135">
    <property type="entry name" value="ALPHA-D-RIBOSE 1-METHYLPHOSPHONATE 5-TRIPHOSPHATE DIPHOSPHATASE"/>
    <property type="match status" value="1"/>
</dbReference>
<dbReference type="InterPro" id="IPR006680">
    <property type="entry name" value="Amidohydro-rel"/>
</dbReference>
<feature type="domain" description="Amidohydrolase-related" evidence="2">
    <location>
        <begin position="326"/>
        <end position="407"/>
    </location>
</feature>
<name>A0ABT3RRY1_9BACT</name>